<name>K1PPU7_MAGGI</name>
<feature type="compositionally biased region" description="Polar residues" evidence="5">
    <location>
        <begin position="30"/>
        <end position="57"/>
    </location>
</feature>
<feature type="region of interest" description="Disordered" evidence="5">
    <location>
        <begin position="1"/>
        <end position="57"/>
    </location>
</feature>
<feature type="domain" description="Ig-like" evidence="6">
    <location>
        <begin position="4127"/>
        <end position="4223"/>
    </location>
</feature>
<feature type="domain" description="Ig-like" evidence="6">
    <location>
        <begin position="3974"/>
        <end position="4045"/>
    </location>
</feature>
<feature type="domain" description="Ig-like" evidence="6">
    <location>
        <begin position="4543"/>
        <end position="4633"/>
    </location>
</feature>
<feature type="domain" description="Ig-like" evidence="6">
    <location>
        <begin position="3010"/>
        <end position="3095"/>
    </location>
</feature>
<feature type="compositionally biased region" description="Basic and acidic residues" evidence="5">
    <location>
        <begin position="3241"/>
        <end position="3251"/>
    </location>
</feature>
<feature type="domain" description="Ig-like" evidence="6">
    <location>
        <begin position="5178"/>
        <end position="5245"/>
    </location>
</feature>
<feature type="domain" description="Ig-like" evidence="6">
    <location>
        <begin position="3511"/>
        <end position="3598"/>
    </location>
</feature>
<feature type="domain" description="Ig-like" evidence="6">
    <location>
        <begin position="3616"/>
        <end position="3708"/>
    </location>
</feature>
<feature type="domain" description="Ig-like" evidence="6">
    <location>
        <begin position="5363"/>
        <end position="5422"/>
    </location>
</feature>
<dbReference type="PANTHER" id="PTHR35971:SF5">
    <property type="entry name" value="OBSCURIN LIKE CYTOSKELETAL ADAPTOR 1"/>
    <property type="match status" value="1"/>
</dbReference>
<dbReference type="InterPro" id="IPR013783">
    <property type="entry name" value="Ig-like_fold"/>
</dbReference>
<proteinExistence type="predicted"/>
<dbReference type="PROSITE" id="PS50835">
    <property type="entry name" value="IG_LIKE"/>
    <property type="match status" value="49"/>
</dbReference>
<feature type="domain" description="Ig-like" evidence="6">
    <location>
        <begin position="5271"/>
        <end position="5344"/>
    </location>
</feature>
<feature type="domain" description="Ig-like" evidence="6">
    <location>
        <begin position="2539"/>
        <end position="2626"/>
    </location>
</feature>
<feature type="domain" description="Ig-like" evidence="6">
    <location>
        <begin position="3726"/>
        <end position="3779"/>
    </location>
</feature>
<feature type="domain" description="Ig-like" evidence="6">
    <location>
        <begin position="4230"/>
        <end position="4318"/>
    </location>
</feature>
<feature type="domain" description="Ig-like" evidence="6">
    <location>
        <begin position="1566"/>
        <end position="1661"/>
    </location>
</feature>
<feature type="domain" description="Ig-like" evidence="6">
    <location>
        <begin position="1289"/>
        <end position="1390"/>
    </location>
</feature>
<evidence type="ECO:0000256" key="1">
    <source>
        <dbReference type="ARBA" id="ARBA00004496"/>
    </source>
</evidence>
<feature type="domain" description="Ig-like" evidence="6">
    <location>
        <begin position="1183"/>
        <end position="1275"/>
    </location>
</feature>
<dbReference type="EMBL" id="JH818149">
    <property type="protein sequence ID" value="EKC18450.1"/>
    <property type="molecule type" value="Genomic_DNA"/>
</dbReference>
<keyword evidence="2" id="KW-0963">Cytoplasm</keyword>
<feature type="domain" description="Ig-like" evidence="6">
    <location>
        <begin position="4952"/>
        <end position="5048"/>
    </location>
</feature>
<evidence type="ECO:0000313" key="7">
    <source>
        <dbReference type="EMBL" id="EKC18450.1"/>
    </source>
</evidence>
<dbReference type="InterPro" id="IPR003599">
    <property type="entry name" value="Ig_sub"/>
</dbReference>
<feature type="region of interest" description="Disordered" evidence="5">
    <location>
        <begin position="4528"/>
        <end position="4552"/>
    </location>
</feature>
<dbReference type="SMART" id="SM00409">
    <property type="entry name" value="IG"/>
    <property type="match status" value="49"/>
</dbReference>
<dbReference type="InterPro" id="IPR013098">
    <property type="entry name" value="Ig_I-set"/>
</dbReference>
<feature type="compositionally biased region" description="Polar residues" evidence="5">
    <location>
        <begin position="1"/>
        <end position="22"/>
    </location>
</feature>
<dbReference type="Pfam" id="PF13895">
    <property type="entry name" value="Ig_2"/>
    <property type="match status" value="3"/>
</dbReference>
<feature type="domain" description="Ig-like" evidence="6">
    <location>
        <begin position="4049"/>
        <end position="4124"/>
    </location>
</feature>
<dbReference type="Pfam" id="PF00047">
    <property type="entry name" value="ig"/>
    <property type="match status" value="4"/>
</dbReference>
<feature type="domain" description="Ig-like" evidence="6">
    <location>
        <begin position="3902"/>
        <end position="3970"/>
    </location>
</feature>
<protein>
    <submittedName>
        <fullName evidence="7">Hemicentin-1</fullName>
    </submittedName>
</protein>
<dbReference type="InterPro" id="IPR052385">
    <property type="entry name" value="Obscurin/Obscurin-like_Reg"/>
</dbReference>
<dbReference type="HOGENOM" id="CLU_223084_0_0_1"/>
<feature type="domain" description="Ig-like" evidence="6">
    <location>
        <begin position="871"/>
        <end position="958"/>
    </location>
</feature>
<dbReference type="SMART" id="SM00408">
    <property type="entry name" value="IGc2"/>
    <property type="match status" value="49"/>
</dbReference>
<feature type="domain" description="Ig-like" evidence="6">
    <location>
        <begin position="2019"/>
        <end position="2105"/>
    </location>
</feature>
<dbReference type="InParanoid" id="K1PPU7"/>
<feature type="region of interest" description="Disordered" evidence="5">
    <location>
        <begin position="1979"/>
        <end position="2025"/>
    </location>
</feature>
<dbReference type="Gene3D" id="2.60.40.10">
    <property type="entry name" value="Immunoglobulins"/>
    <property type="match status" value="48"/>
</dbReference>
<feature type="domain" description="Ig-like" evidence="6">
    <location>
        <begin position="3127"/>
        <end position="3215"/>
    </location>
</feature>
<dbReference type="SUPFAM" id="SSF49899">
    <property type="entry name" value="Concanavalin A-like lectins/glucanases"/>
    <property type="match status" value="1"/>
</dbReference>
<feature type="domain" description="Ig-like" evidence="6">
    <location>
        <begin position="400"/>
        <end position="468"/>
    </location>
</feature>
<dbReference type="Pfam" id="PF07679">
    <property type="entry name" value="I-set"/>
    <property type="match status" value="5"/>
</dbReference>
<feature type="domain" description="Ig-like" evidence="6">
    <location>
        <begin position="173"/>
        <end position="262"/>
    </location>
</feature>
<keyword evidence="3" id="KW-0597">Phosphoprotein</keyword>
<feature type="compositionally biased region" description="Pro residues" evidence="5">
    <location>
        <begin position="2874"/>
        <end position="2889"/>
    </location>
</feature>
<comment type="subcellular location">
    <subcellularLocation>
        <location evidence="1">Cytoplasm</location>
    </subcellularLocation>
</comment>
<evidence type="ECO:0000256" key="2">
    <source>
        <dbReference type="ARBA" id="ARBA00022490"/>
    </source>
</evidence>
<feature type="domain" description="Ig-like" evidence="6">
    <location>
        <begin position="2430"/>
        <end position="2516"/>
    </location>
</feature>
<feature type="domain" description="Ig-like" evidence="6">
    <location>
        <begin position="4734"/>
        <end position="4821"/>
    </location>
</feature>
<feature type="domain" description="Ig-like" evidence="6">
    <location>
        <begin position="1665"/>
        <end position="1755"/>
    </location>
</feature>
<dbReference type="PANTHER" id="PTHR35971">
    <property type="entry name" value="SI:DKEY-31G6.6"/>
    <property type="match status" value="1"/>
</dbReference>
<dbReference type="GO" id="GO:0005737">
    <property type="term" value="C:cytoplasm"/>
    <property type="evidence" value="ECO:0007669"/>
    <property type="project" value="UniProtKB-SubCell"/>
</dbReference>
<organism evidence="7">
    <name type="scientific">Magallana gigas</name>
    <name type="common">Pacific oyster</name>
    <name type="synonym">Crassostrea gigas</name>
    <dbReference type="NCBI Taxonomy" id="29159"/>
    <lineage>
        <taxon>Eukaryota</taxon>
        <taxon>Metazoa</taxon>
        <taxon>Spiralia</taxon>
        <taxon>Lophotrochozoa</taxon>
        <taxon>Mollusca</taxon>
        <taxon>Bivalvia</taxon>
        <taxon>Autobranchia</taxon>
        <taxon>Pteriomorphia</taxon>
        <taxon>Ostreida</taxon>
        <taxon>Ostreoidea</taxon>
        <taxon>Ostreidae</taxon>
        <taxon>Magallana</taxon>
    </lineage>
</organism>
<dbReference type="CDD" id="cd00096">
    <property type="entry name" value="Ig"/>
    <property type="match status" value="26"/>
</dbReference>
<feature type="domain" description="Ig-like" evidence="6">
    <location>
        <begin position="5049"/>
        <end position="5143"/>
    </location>
</feature>
<feature type="domain" description="Ig-like" evidence="6">
    <location>
        <begin position="2648"/>
        <end position="2735"/>
    </location>
</feature>
<evidence type="ECO:0000256" key="5">
    <source>
        <dbReference type="SAM" id="MobiDB-lite"/>
    </source>
</evidence>
<feature type="domain" description="Ig-like" evidence="6">
    <location>
        <begin position="4634"/>
        <end position="4729"/>
    </location>
</feature>
<feature type="domain" description="Ig-like" evidence="6">
    <location>
        <begin position="478"/>
        <end position="564"/>
    </location>
</feature>
<evidence type="ECO:0000256" key="4">
    <source>
        <dbReference type="ARBA" id="ARBA00023157"/>
    </source>
</evidence>
<dbReference type="InterPro" id="IPR036179">
    <property type="entry name" value="Ig-like_dom_sf"/>
</dbReference>
<keyword evidence="4" id="KW-1015">Disulfide bond</keyword>
<evidence type="ECO:0000259" key="6">
    <source>
        <dbReference type="PROSITE" id="PS50835"/>
    </source>
</evidence>
<feature type="domain" description="Ig-like" evidence="6">
    <location>
        <begin position="4329"/>
        <end position="4403"/>
    </location>
</feature>
<evidence type="ECO:0000256" key="3">
    <source>
        <dbReference type="ARBA" id="ARBA00022553"/>
    </source>
</evidence>
<dbReference type="SUPFAM" id="SSF48726">
    <property type="entry name" value="Immunoglobulin"/>
    <property type="match status" value="41"/>
</dbReference>
<dbReference type="InterPro" id="IPR013320">
    <property type="entry name" value="ConA-like_dom_sf"/>
</dbReference>
<feature type="domain" description="Ig-like" evidence="6">
    <location>
        <begin position="2915"/>
        <end position="2994"/>
    </location>
</feature>
<dbReference type="InterPro" id="IPR013151">
    <property type="entry name" value="Immunoglobulin_dom"/>
</dbReference>
<reference evidence="7" key="1">
    <citation type="journal article" date="2012" name="Nature">
        <title>The oyster genome reveals stress adaptation and complexity of shell formation.</title>
        <authorList>
            <person name="Zhang G."/>
            <person name="Fang X."/>
            <person name="Guo X."/>
            <person name="Li L."/>
            <person name="Luo R."/>
            <person name="Xu F."/>
            <person name="Yang P."/>
            <person name="Zhang L."/>
            <person name="Wang X."/>
            <person name="Qi H."/>
            <person name="Xiong Z."/>
            <person name="Que H."/>
            <person name="Xie Y."/>
            <person name="Holland P.W."/>
            <person name="Paps J."/>
            <person name="Zhu Y."/>
            <person name="Wu F."/>
            <person name="Chen Y."/>
            <person name="Wang J."/>
            <person name="Peng C."/>
            <person name="Meng J."/>
            <person name="Yang L."/>
            <person name="Liu J."/>
            <person name="Wen B."/>
            <person name="Zhang N."/>
            <person name="Huang Z."/>
            <person name="Zhu Q."/>
            <person name="Feng Y."/>
            <person name="Mount A."/>
            <person name="Hedgecock D."/>
            <person name="Xu Z."/>
            <person name="Liu Y."/>
            <person name="Domazet-Loso T."/>
            <person name="Du Y."/>
            <person name="Sun X."/>
            <person name="Zhang S."/>
            <person name="Liu B."/>
            <person name="Cheng P."/>
            <person name="Jiang X."/>
            <person name="Li J."/>
            <person name="Fan D."/>
            <person name="Wang W."/>
            <person name="Fu W."/>
            <person name="Wang T."/>
            <person name="Wang B."/>
            <person name="Zhang J."/>
            <person name="Peng Z."/>
            <person name="Li Y."/>
            <person name="Li N."/>
            <person name="Wang J."/>
            <person name="Chen M."/>
            <person name="He Y."/>
            <person name="Tan F."/>
            <person name="Song X."/>
            <person name="Zheng Q."/>
            <person name="Huang R."/>
            <person name="Yang H."/>
            <person name="Du X."/>
            <person name="Chen L."/>
            <person name="Yang M."/>
            <person name="Gaffney P.M."/>
            <person name="Wang S."/>
            <person name="Luo L."/>
            <person name="She Z."/>
            <person name="Ming Y."/>
            <person name="Huang W."/>
            <person name="Zhang S."/>
            <person name="Huang B."/>
            <person name="Zhang Y."/>
            <person name="Qu T."/>
            <person name="Ni P."/>
            <person name="Miao G."/>
            <person name="Wang J."/>
            <person name="Wang Q."/>
            <person name="Steinberg C.E."/>
            <person name="Wang H."/>
            <person name="Li N."/>
            <person name="Qian L."/>
            <person name="Zhang G."/>
            <person name="Li Y."/>
            <person name="Yang H."/>
            <person name="Liu X."/>
            <person name="Wang J."/>
            <person name="Yin Y."/>
            <person name="Wang J."/>
        </authorList>
    </citation>
    <scope>NUCLEOTIDE SEQUENCE [LARGE SCALE GENOMIC DNA]</scope>
    <source>
        <strain evidence="7">05x7-T-G4-1.051#20</strain>
    </source>
</reference>
<dbReference type="InterPro" id="IPR007110">
    <property type="entry name" value="Ig-like_dom"/>
</dbReference>
<feature type="domain" description="Ig-like" evidence="6">
    <location>
        <begin position="4846"/>
        <end position="4927"/>
    </location>
</feature>
<feature type="domain" description="Ig-like" evidence="6">
    <location>
        <begin position="1872"/>
        <end position="1960"/>
    </location>
</feature>
<dbReference type="Pfam" id="PF13927">
    <property type="entry name" value="Ig_3"/>
    <property type="match status" value="11"/>
</dbReference>
<accession>K1PPU7</accession>
<feature type="domain" description="Ig-like" evidence="6">
    <location>
        <begin position="589"/>
        <end position="659"/>
    </location>
</feature>
<feature type="domain" description="Ig-like" evidence="6">
    <location>
        <begin position="2115"/>
        <end position="2200"/>
    </location>
</feature>
<feature type="region of interest" description="Disordered" evidence="5">
    <location>
        <begin position="3217"/>
        <end position="3503"/>
    </location>
</feature>
<feature type="compositionally biased region" description="Pro residues" evidence="5">
    <location>
        <begin position="3377"/>
        <end position="3388"/>
    </location>
</feature>
<feature type="domain" description="Ig-like" evidence="6">
    <location>
        <begin position="2306"/>
        <end position="2393"/>
    </location>
</feature>
<feature type="domain" description="Ig-like" evidence="6">
    <location>
        <begin position="668"/>
        <end position="766"/>
    </location>
</feature>
<feature type="domain" description="Ig-like" evidence="6">
    <location>
        <begin position="3786"/>
        <end position="3884"/>
    </location>
</feature>
<feature type="domain" description="Ig-like" evidence="6">
    <location>
        <begin position="279"/>
        <end position="381"/>
    </location>
</feature>
<feature type="domain" description="Ig-like" evidence="6">
    <location>
        <begin position="1771"/>
        <end position="1868"/>
    </location>
</feature>
<feature type="domain" description="Ig-like" evidence="6">
    <location>
        <begin position="994"/>
        <end position="1055"/>
    </location>
</feature>
<feature type="domain" description="Ig-like" evidence="6">
    <location>
        <begin position="67"/>
        <end position="171"/>
    </location>
</feature>
<dbReference type="InterPro" id="IPR003598">
    <property type="entry name" value="Ig_sub2"/>
</dbReference>
<feature type="domain" description="Ig-like" evidence="6">
    <location>
        <begin position="2772"/>
        <end position="2858"/>
    </location>
</feature>
<feature type="domain" description="Ig-like" evidence="6">
    <location>
        <begin position="4437"/>
        <end position="4509"/>
    </location>
</feature>
<feature type="domain" description="Ig-like" evidence="6">
    <location>
        <begin position="1079"/>
        <end position="1181"/>
    </location>
</feature>
<feature type="domain" description="Ig-like" evidence="6">
    <location>
        <begin position="1391"/>
        <end position="1483"/>
    </location>
</feature>
<feature type="compositionally biased region" description="Basic and acidic residues" evidence="5">
    <location>
        <begin position="3302"/>
        <end position="3311"/>
    </location>
</feature>
<feature type="domain" description="Ig-like" evidence="6">
    <location>
        <begin position="2203"/>
        <end position="2284"/>
    </location>
</feature>
<sequence>MGGMPSTNQMTSATSRQESSAFPSGGSVMDPSSNTLTTVNGGQTQISVSPESRQTGQFVQGQTMFAPNQMGSHTHTGTTNLRQSPIEEVNLSSGRSLEIECGIKSADPNLEIKWTKNGVPWTPPPNNPKIYFTNNKRKIVFESVTEEDNGNYMCVANNLFKTSSTTDLFLESPESAMIVHEPTRLSPTLGKRLEILCDIHSTDPNLKISWMKDGRPFNPMEGERISFYFDNKIIVFNAVEEGDKGKYTCRGSDGYVNPTSIIVNVLKPESNKFTDIFGPQSNSAAQQAGQLINTGALQSLPIGSGYFEIVCNANPNDLTSAIRWTKNGKPFNLNPQNPYVYFTRDRRKIIFENLSPADNGIYTCYLNDTDVSSASTDLFIENANDAMVSFMPETKHPMVGGILELRCDVTSSDPNVQLSWTKNSEPLLPGRRVIMQNKNSLVTVYNVTAQDSGQYKCIANGDLSTAVSTFVNVHSKEPGTVASEMGPMEEKVISSGYFEINCNIPGTIDGEITWLKDGNVYLIPSNRPVYFKNNKKTIVFLSVAPEDNGLYTCIVNNQYQASASTELFIKNKENAVVVHEPQTLNPVRGTRLELTCDITTTNPNIRLTWLKNDVPVQPTADRRIQFQNYNQLLLFDPVVPGDEGKYTCQANDPMRTSVSTFVKVHEREESRTMYATMSLSSGSTIQQSNPMQEINIKSGYFEINCLIDSGNAEIFWAKNGQPFNPPAGRAIYFADNKKKIVFESVKEEDSGLYTCVANNEYLTSVSTDLFIEGNSNTAIVVYVPQRLNPIIGSRLEITCSVHDHDSATNPNMQVTWFKENVPIAAENNPNIIFQQNGRKMILRSVSASDQGNYMCAVNDPNVTPVVMYIQPHANAATRQRHFGRFLGQAAAVASSRIPIEAGNLRIQCDVADDSTSSIAWFKDNRPLDDTLPNVAFEDDFRRLVLLAFGPSDRGVYMCLTGGQNWHSAAQELIYINSDEAGVTTKPMKIYPIFNSAVEIKCRIPGLQPTDAVSWEYEGIPLVAEPEQVVLMDNDQTLWIKSFQPSDVGRYTCKANGYQWSMYLNGYSTPLERSAALGNPMFMESLYWMYGPRRQISFGTPMPYPIIGGRVEIMCGLQISNPNTIIRWLKDGRPLQRMKPTYYMYNGRSLVLFGFSAADNGRYTCVANDGSMSSASTSLSYTTPESAMATYEPPNVNPLMGRRAEIVCNIQNLPADVTVQWLKDGIPFNIQSARVRFLNNNRKIEFSPVYASDAGSYECVADTEQREAYTTSVKVFRDDNGRVTDVYGDPTFLLSQIDDRSFPNLEIGSPMDLPTQDGVVELYCGVKNPNPNAVFTWMKDGRPITRNPVYYKNDGRVLVIPDFEPADNGRYTCITNDNILSSSSTLLNYVSPALASATYQPPRLNPITGRKVVVKCSIPNLPPGVSVSWIKNGQPFQPPAGRARLVDNNRRIEFSYVYPEDAGSYTCMATDGSTLSHSTGVKVYKNGPYPGQPIAPSDGSVPQGPYIPEDNIPTGQVPEQPIPPGPYVAEDNLPTGQLPEAPIIPPDFPTPPGTYVPQENVPTGILPERTLPSPDASIPQGQPLSYPIDGGVMYLRCGIQTNDPNILIRWLKDGQPIRRMNPTYYMYNGRILVLMGVTASDNGRYTCVANDRTMSSSSTNLQYENPGSATATYNPPKLNPVTGDKAEIYCNIPNLDPGYQITWLKDGQLFEPQSQRVQLVANSRKLEFSSVYPEDAGSYTCTANDEMGTSYTTDVNVYPDGTLRESDVYGSPTFLLSQNDKPKEDLTIGSRLELPLDSGTAEMLCGIQTNNPNAIFTWLKDGQPITRTPVFYKDDGRVLVLPNFTPADNGKYTCVTNDKSMSSSSTDIQYVDPGTAVAVYEPPEMNPLTDDKTELFCDISNPQPFDNVRWFKDGNPFEVQNQRIQIVDRNRKIEFSSVFPEDAGTYTCQSDEGKSYSVQLNPFPTDSERKVTVYGPDKVNEIPEPLPDEFLTPTAPADRPPTAPDTGGKKPQAIDTFPSPRIDMLSPERSPVTVTAKEGEPYVLECDTPWRPNDQISWYKNEVPLQLNRPGAPAQMENNLVFRTIRPTDRGKYTCTVNNNLQTATTILLDTVPADPSVIGNQDPEQLETREGNAYTLTCKLPNIRAEDTISWYKNGDPVRSSDNKIVRGAIEFKPVRLADRGSYYCVKNNDLGSTYAADLNVLPRVDPRDVEISPGHFRPVERTRFILECAISRTTGKVIWMKDGKSLSSEQPRDLNGNLIFGTVRMSDGGLYTCISDDRSQTYNAAVDVLPDDINTFLLSEKNKKPELRVPMLNYHRPMTETPFQLECDIPGADYQYPIVWFKDGQRINLSNPSPRAPQPRDNGRALVFRSMLLSHSGVYSCQVGPEERTDIVDVRPESVQEYLLLSGKDDDTPNALLPEGEQLPSLTLPNSENSPKIKMAERGTMAVIKCETGYNLDPNAPIFWFKNKDLIAPSQRVQLRNDELLLSNVMPSDAALYTCVVGDGEATSSTRLFVTEPSDTSGPMVPEDPRIPQGPGIPPIVDTRPVDPSSVEISPGHFRPVERTRFNLECAISRTTGKVIWMKDGRSLGNELPQDMNGNLIFGSVRMSDGGQYTCISDDRSQTYNAAVDVLPDDINTFLLSEKNKKPELRVPMLNYHRPMTETPFQLKCDIPGADYQYPIEWFKDGQRINLSNPSPRAPQPRDNGRVLVFRSMLLPHSGVYSCRVGPEERTDIVDVRPQSVQEYLLLSGKDDNTPNALLPEGEQLPSLTLPNSENSPKIKMAERGTMAVIKCDSGFNTNANAPVSWFKNTELIPLSPRVQIRNDELLIEDVLPSEAALYTCVLGDGEATSSTRLFVTEPSDQTGPMIPEVPRRPPSIDPRIPPTPGSLPLPGDRDRGFPDEGPAGPEPISPNDPQISPGHFRPIETTSFLLECKVPRNGGMVYWLKDGKVIPNPPVTRNMDLVMSPVQRRDSGVYTCVSEDRRTVYEAAVDVIPTNVYEFVQSERNKNPEDRRANIDYYRPKSNSVFNLNCDIPGADLRQPVIWTKDGGPLDASKPDLLIVRNSGRTLGFPSILRNQAGVYSCRIGNNERVSIVDVRPEKVQEYLLLSETDDESPTILLPNRGQTPVLRLPEEDSPKLMVAPAGSDVLIKCDVALNADPNIPVYWYKNGQLISEPQTRQIPHLNYLSVTNTDAGLYTCVLGNGDATSSTRLYVTDSLPDVPIPSGPRDQTSPRDGPFGARDVRPQIDPTDRLPQIDPPERLPPVGPRDRLPPIDEPFGPTDIAPEIDPRDSLQPINPTDRLPIDPRERLPQIDPRISLPQVDPEGSLRPFDSRDNLPPVEPREGFPQIGPGGRLPPVDPRGRLPNPGDRPVSPSGVMPPIPLPPIPRDPFDRNQETPISPYPKGSEPGFTDTQEGRYPLPNLEIPGQINDPLLTEGPDTPSEPGLDARTVLSQVNPEDRIDPLSRRPPVLPDTRNIPPVPTDRTGPIDPRGTLPTGFPTGPGTGGRFVVPSLGGIIEQFFYPRISQDFTLPCNIKGITANTPIVWYKGDQRFIPDSRRVRIVNNAIVFRPAIAEDSGSYSCMRPDTLESIRAQLYVNGDALPPGVRDDRFSQVTPTERTGSLVQHFYYPSSSELFELRCDLKSGDNRVPIRWLKNGQPFIVPVDRPVSLHENNHVIRFSSISPRDNGRYTCIAGDNLASVSSEIVVKRPGFSNKYFPIVKKPFILNCTAAEDTPMLPVRWLRNGQPFLPDGQRVFPRSSSLVFSSILPDDSGHYTCIVGDNQKAENVIVDVIFHDMSAEENTPARPILRRRYLLTCGITSLRPNTQITWFKDGQPFNANNDRVRFIDNKRGVLFTSLLEQDNGEYMCIANYGSSRASYTTTVNAAEEKLHAPTEHRAPIAERFTLECVLSSVSETFPPIWMKDGRPFDRRSAPPNVSFRDRSIVFDPLTPSDEGRYTCASQDGSDQYTSELIPVPRVFNPTEGRPLSVRCLLPGRGPVTWTKNGQPFPSVNSRTTTFSDNGRTITFTPVSPRNDGEYQCISANGQRYPLRIKVIPTMLFPQSKSIFVLQCALRDMNSRKMIVWLKDGQVFRPRQDRVSFNVGDGVREVIFDPLLPEDSGRYACVDPDKNQYMVNVIVDGRTAARRNLQPTVTQAFRISCDIPGISPSTTVFWLKGQELYTPPRESIKFEDGNKDILFESVMPEDYGSYTCVTADGSEHYTINLDVQSGPGHKHVKVGVTEREVSKPPAKSTFIMKCDIPGLEPGEQVVWLKDQQVFNPMGDRVRLGPLGRIATFLPVEPEDSGLYTCVSELSGTTLSQIVEVGPPLYPGDYTMEVSPDFYRPVETKPFSLYCNIPNYNGRVFWLKNGRILRVPPASSISLHDNDRRIDFDAVMPGDSGFYMCVTDDFSTFYPAAVDVLPFPIYQYLSTLRPGDRLPANLDYLRVPAGTRQELVCRISNPRAPIVWEKDGQVLQQIGRGSISAPVFNSITKADSGVYRCVSDDQTYTVLVDVVPQPVQEYLLLSDRPDNKPSLRLPNRMPDKPRLSLPGSPEEKLRYAAPGEQYSLVCDVPDTRSRIYWFKDGVPYASPRPNVMVDNDQGLIRFGALTDADNGVYTCVTANGESTYSTRLSINPRHRKVTVNLAERVTSQAFALGRFQLFCNIPTLDPLDEVAWYKDNQLFLPAVGRDITFSAEGRSITFGRIRETDAGVYTCISQRTGDEVSQEVIVSQPIYPDYYKVEVSPGYFRPVESKPFTLQCPGTGSSVLWIKDGRPLDDRQGRLSFSNGNRQVIFRNILREDSGNYACISQDGRILHLSAVDVVPQDVYNYIMALGPPDRQNNQNLNLPSNLGYFRPRSGDMFELYCNLSASALRQPITWTKDDNVLPRARNQRVLVFPSITEEDGGHYSCKAGNAEYNALVDVKPRSVQEYLLLSDTTDEKPTLLLPDAMDERPMLELPLDVREDAKIQTRPPGVGYILVCDLPPTVEYNAPIRWYKNGAAYDIPNTGRVSLLENGRVLQFATLKKEDAGLYSCIAGDNLALFASKIIIAPGAAGAGAAQEVDALALANRQQHNIRINQQFTLECGIPRTLQEVPIIWLKNGAPFVSPDRNRVQVNPRSIVFSPVQTVDTGRYTCMAIDNSASFTSALNVMAAGARVGDTQLLNIWQQQFRPRVLGAFELTCALPNFVDPSTSVVWMKNGRRMPLDTSGRITYRNGNRKMIFSEITPDDRGWYTCVALDNSASYTLSLAVDLDGYTDSDSIGTALRISNAQLGMVFDLRCLLPDTGKPITWTKNGEPLQNDPTNRRTFRNGLWTIRFNPLRSSDAGYYTCRYADGSMSYSTAIRVIGGSGSDFRSIRNFYLMQLGGKFELRCGIQSRDPNFEVIWLKDGQVFNPRRSRGVSFANGNSRIVFNSLLPEDAGFYTCISGGRRYFSRLYMSNPIQQESIGCVSQCGTTASSCSLQLNCTNYLMCEVDGKDCNCRAMMCPFGTFWNPESQRCTSARTTPCDSVTVRPQGGECFLRAVSGKPNTYYNVASGSTHSCPSGTVFNERDCVCENSFTLTHIQKQTSALVKECHMLLQMVFGRGFVRNISPHGVYTDIIDVDTSDSGNLKTPVGVFNGKTSSISTPRFINDEIEAIYVTFNFLEKDGGDYQVLFSNCGALTVPYTVPGVPGKRTSSVEILLDKRRQEIIFIGKTDDVAINSVISRVPYSANQWNKVELTFDGYKLKGVVTSDINGTPVREVIVEPLMGRLIPSPIVTSLGRCSDNNAFRGYMDKIKVSNCIPLGLSLLQ</sequence>
<feature type="compositionally biased region" description="Low complexity" evidence="5">
    <location>
        <begin position="3490"/>
        <end position="3499"/>
    </location>
</feature>
<feature type="region of interest" description="Disordered" evidence="5">
    <location>
        <begin position="2858"/>
        <end position="2917"/>
    </location>
</feature>
<gene>
    <name evidence="7" type="ORF">CGI_10012348</name>
</gene>
<feature type="domain" description="Ig-like" evidence="6">
    <location>
        <begin position="792"/>
        <end position="866"/>
    </location>
</feature>